<dbReference type="Proteomes" id="UP000887574">
    <property type="component" value="Unplaced"/>
</dbReference>
<keyword evidence="1" id="KW-1185">Reference proteome</keyword>
<evidence type="ECO:0000313" key="1">
    <source>
        <dbReference type="Proteomes" id="UP000887574"/>
    </source>
</evidence>
<evidence type="ECO:0000313" key="2">
    <source>
        <dbReference type="WBParaSite" id="jg21382"/>
    </source>
</evidence>
<sequence>MFQFNVLLPWDPKNFHKVPDYAKVQPTGPGEDDKSYFETRRAKKADEEIKHWFMNVVSSDKISLDRACLTNDQEMQSTNL</sequence>
<proteinExistence type="predicted"/>
<name>A0A915DN96_9BILA</name>
<organism evidence="1 2">
    <name type="scientific">Ditylenchus dipsaci</name>
    <dbReference type="NCBI Taxonomy" id="166011"/>
    <lineage>
        <taxon>Eukaryota</taxon>
        <taxon>Metazoa</taxon>
        <taxon>Ecdysozoa</taxon>
        <taxon>Nematoda</taxon>
        <taxon>Chromadorea</taxon>
        <taxon>Rhabditida</taxon>
        <taxon>Tylenchina</taxon>
        <taxon>Tylenchomorpha</taxon>
        <taxon>Sphaerularioidea</taxon>
        <taxon>Anguinidae</taxon>
        <taxon>Anguininae</taxon>
        <taxon>Ditylenchus</taxon>
    </lineage>
</organism>
<protein>
    <submittedName>
        <fullName evidence="2">Uncharacterized protein</fullName>
    </submittedName>
</protein>
<reference evidence="2" key="1">
    <citation type="submission" date="2022-11" db="UniProtKB">
        <authorList>
            <consortium name="WormBaseParasite"/>
        </authorList>
    </citation>
    <scope>IDENTIFICATION</scope>
</reference>
<dbReference type="WBParaSite" id="jg21382">
    <property type="protein sequence ID" value="jg21382"/>
    <property type="gene ID" value="jg21382"/>
</dbReference>
<dbReference type="AlphaFoldDB" id="A0A915DN96"/>
<accession>A0A915DN96</accession>